<dbReference type="PANTHER" id="PTHR47723:SF19">
    <property type="entry name" value="POLYNUCLEOTIDYL TRANSFERASE, RIBONUCLEASE H-LIKE SUPERFAMILY PROTEIN"/>
    <property type="match status" value="1"/>
</dbReference>
<dbReference type="Gene3D" id="3.30.420.10">
    <property type="entry name" value="Ribonuclease H-like superfamily/Ribonuclease H"/>
    <property type="match status" value="1"/>
</dbReference>
<evidence type="ECO:0000259" key="1">
    <source>
        <dbReference type="Pfam" id="PF13456"/>
    </source>
</evidence>
<dbReference type="InterPro" id="IPR002156">
    <property type="entry name" value="RNaseH_domain"/>
</dbReference>
<reference evidence="2 3" key="1">
    <citation type="submission" date="2024-11" db="EMBL/GenBank/DDBJ databases">
        <title>A near-complete genome assembly of Cinchona calisaya.</title>
        <authorList>
            <person name="Lian D.C."/>
            <person name="Zhao X.W."/>
            <person name="Wei L."/>
        </authorList>
    </citation>
    <scope>NUCLEOTIDE SEQUENCE [LARGE SCALE GENOMIC DNA]</scope>
    <source>
        <tissue evidence="2">Nenye</tissue>
    </source>
</reference>
<accession>A0ABD3A916</accession>
<gene>
    <name evidence="2" type="ORF">ACH5RR_012699</name>
</gene>
<comment type="caution">
    <text evidence="2">The sequence shown here is derived from an EMBL/GenBank/DDBJ whole genome shotgun (WGS) entry which is preliminary data.</text>
</comment>
<organism evidence="2 3">
    <name type="scientific">Cinchona calisaya</name>
    <dbReference type="NCBI Taxonomy" id="153742"/>
    <lineage>
        <taxon>Eukaryota</taxon>
        <taxon>Viridiplantae</taxon>
        <taxon>Streptophyta</taxon>
        <taxon>Embryophyta</taxon>
        <taxon>Tracheophyta</taxon>
        <taxon>Spermatophyta</taxon>
        <taxon>Magnoliopsida</taxon>
        <taxon>eudicotyledons</taxon>
        <taxon>Gunneridae</taxon>
        <taxon>Pentapetalae</taxon>
        <taxon>asterids</taxon>
        <taxon>lamiids</taxon>
        <taxon>Gentianales</taxon>
        <taxon>Rubiaceae</taxon>
        <taxon>Cinchonoideae</taxon>
        <taxon>Cinchoneae</taxon>
        <taxon>Cinchona</taxon>
    </lineage>
</organism>
<dbReference type="EMBL" id="JBJUIK010000005">
    <property type="protein sequence ID" value="KAL3528043.1"/>
    <property type="molecule type" value="Genomic_DNA"/>
</dbReference>
<feature type="domain" description="RNase H type-1" evidence="1">
    <location>
        <begin position="61"/>
        <end position="171"/>
    </location>
</feature>
<dbReference type="InterPro" id="IPR036397">
    <property type="entry name" value="RNaseH_sf"/>
</dbReference>
<dbReference type="SUPFAM" id="SSF53098">
    <property type="entry name" value="Ribonuclease H-like"/>
    <property type="match status" value="1"/>
</dbReference>
<dbReference type="CDD" id="cd06222">
    <property type="entry name" value="RNase_H_like"/>
    <property type="match status" value="1"/>
</dbReference>
<name>A0ABD3A916_9GENT</name>
<keyword evidence="3" id="KW-1185">Reference proteome</keyword>
<evidence type="ECO:0000313" key="3">
    <source>
        <dbReference type="Proteomes" id="UP001630127"/>
    </source>
</evidence>
<dbReference type="InterPro" id="IPR053151">
    <property type="entry name" value="RNase_H-like"/>
</dbReference>
<dbReference type="InterPro" id="IPR044730">
    <property type="entry name" value="RNase_H-like_dom_plant"/>
</dbReference>
<dbReference type="PANTHER" id="PTHR47723">
    <property type="entry name" value="OS05G0353850 PROTEIN"/>
    <property type="match status" value="1"/>
</dbReference>
<sequence>MHIFDIHPTSSFPLEDSRLLLVGFQLKVVIPKPRQPMALTWTAPPPGTYKLDVERSSLGNPGNTGRPGVIRNYNSDVLFGFFECYGICTSLEAEFRALIFGLKWFHQHNFFPLIVHSDSKLLLDVVQGQVPGPWHLDLCFLQFQALATYGCHSLHHQFQQTNVVTNSLGKKASASCTSFAANAVPRHIHRSAVINALAFSYIRLCKGTR</sequence>
<protein>
    <recommendedName>
        <fullName evidence="1">RNase H type-1 domain-containing protein</fullName>
    </recommendedName>
</protein>
<dbReference type="Pfam" id="PF13456">
    <property type="entry name" value="RVT_3"/>
    <property type="match status" value="1"/>
</dbReference>
<dbReference type="InterPro" id="IPR012337">
    <property type="entry name" value="RNaseH-like_sf"/>
</dbReference>
<dbReference type="AlphaFoldDB" id="A0ABD3A916"/>
<evidence type="ECO:0000313" key="2">
    <source>
        <dbReference type="EMBL" id="KAL3528043.1"/>
    </source>
</evidence>
<proteinExistence type="predicted"/>
<dbReference type="Proteomes" id="UP001630127">
    <property type="component" value="Unassembled WGS sequence"/>
</dbReference>